<proteinExistence type="predicted"/>
<feature type="region of interest" description="Disordered" evidence="1">
    <location>
        <begin position="99"/>
        <end position="162"/>
    </location>
</feature>
<evidence type="ECO:0000313" key="2">
    <source>
        <dbReference type="EMBL" id="NWR65285.1"/>
    </source>
</evidence>
<protein>
    <submittedName>
        <fullName evidence="2">CDCA3 protein</fullName>
    </submittedName>
</protein>
<dbReference type="PANTHER" id="PTHR34756:SF1">
    <property type="entry name" value="CELL DIVISION CYCLE-ASSOCIATED PROTEIN 3"/>
    <property type="match status" value="1"/>
</dbReference>
<feature type="compositionally biased region" description="Low complexity" evidence="1">
    <location>
        <begin position="110"/>
        <end position="139"/>
    </location>
</feature>
<comment type="caution">
    <text evidence="2">The sequence shown here is derived from an EMBL/GenBank/DDBJ whole genome shotgun (WGS) entry which is preliminary data.</text>
</comment>
<reference evidence="2 3" key="1">
    <citation type="submission" date="2019-09" db="EMBL/GenBank/DDBJ databases">
        <title>Bird 10,000 Genomes (B10K) Project - Family phase.</title>
        <authorList>
            <person name="Zhang G."/>
        </authorList>
    </citation>
    <scope>NUCLEOTIDE SEQUENCE [LARGE SCALE GENOMIC DNA]</scope>
    <source>
        <strain evidence="2">B10K-DU-012-80</strain>
    </source>
</reference>
<evidence type="ECO:0000313" key="3">
    <source>
        <dbReference type="Proteomes" id="UP000551127"/>
    </source>
</evidence>
<dbReference type="Proteomes" id="UP000551127">
    <property type="component" value="Unassembled WGS sequence"/>
</dbReference>
<feature type="compositionally biased region" description="Low complexity" evidence="1">
    <location>
        <begin position="150"/>
        <end position="159"/>
    </location>
</feature>
<feature type="region of interest" description="Disordered" evidence="1">
    <location>
        <begin position="182"/>
        <end position="239"/>
    </location>
</feature>
<feature type="non-terminal residue" evidence="2">
    <location>
        <position position="1"/>
    </location>
</feature>
<name>A0A7K4Z1P9_BUCAB</name>
<dbReference type="PANTHER" id="PTHR34756">
    <property type="entry name" value="CELL DIVISION CYCLE-ASSOCIATED PROTEIN 3"/>
    <property type="match status" value="1"/>
</dbReference>
<feature type="region of interest" description="Disordered" evidence="1">
    <location>
        <begin position="1"/>
        <end position="79"/>
    </location>
</feature>
<dbReference type="InterPro" id="IPR038832">
    <property type="entry name" value="CDCA3"/>
</dbReference>
<dbReference type="OrthoDB" id="6337960at2759"/>
<sequence>MGVSGSAPATPAVLRNKHLAHVSDPRSPSAGIPRTPIEVVSSLAGSPQPGPAESAADASQDQDPRSPTPGISRTPIRLESSDSVVLLVKQLSEVFGAEAAAREPAPPGAACPAVEPAAEEPAGRSSPPAGGPEAAAVLGEEVERPPSPSAAPARPARVAGPGFSGKYWASGVTQLRFCEPESWDGRKPVRRKTNNKVMATSGGTGRSPLSILQDDNSPSAPAPRQGKRHMLGENVGEKKEVTVDLSRSLKSGSCAWSDLNKENQRCPFVEN</sequence>
<feature type="non-terminal residue" evidence="2">
    <location>
        <position position="271"/>
    </location>
</feature>
<accession>A0A7K4Z1P9</accession>
<organism evidence="2 3">
    <name type="scientific">Bucorvus abyssinicus</name>
    <name type="common">Northern ground-hornbill</name>
    <name type="synonym">Abyssinian ground-hornbill</name>
    <dbReference type="NCBI Taxonomy" id="153643"/>
    <lineage>
        <taxon>Eukaryota</taxon>
        <taxon>Metazoa</taxon>
        <taxon>Chordata</taxon>
        <taxon>Craniata</taxon>
        <taxon>Vertebrata</taxon>
        <taxon>Euteleostomi</taxon>
        <taxon>Archelosauria</taxon>
        <taxon>Archosauria</taxon>
        <taxon>Dinosauria</taxon>
        <taxon>Saurischia</taxon>
        <taxon>Theropoda</taxon>
        <taxon>Coelurosauria</taxon>
        <taxon>Aves</taxon>
        <taxon>Neognathae</taxon>
        <taxon>Neoaves</taxon>
        <taxon>Telluraves</taxon>
        <taxon>Coraciimorphae</taxon>
        <taxon>Bucerotiformes</taxon>
        <taxon>Bucorvidae</taxon>
        <taxon>Bucorvus</taxon>
    </lineage>
</organism>
<evidence type="ECO:0000256" key="1">
    <source>
        <dbReference type="SAM" id="MobiDB-lite"/>
    </source>
</evidence>
<dbReference type="EMBL" id="VYZL01005055">
    <property type="protein sequence ID" value="NWR65285.1"/>
    <property type="molecule type" value="Genomic_DNA"/>
</dbReference>
<dbReference type="AlphaFoldDB" id="A0A7K4Z1P9"/>
<keyword evidence="3" id="KW-1185">Reference proteome</keyword>
<gene>
    <name evidence="2" type="primary">Cdca3</name>
    <name evidence="2" type="ORF">BUCABY_R00248</name>
</gene>